<dbReference type="AlphaFoldDB" id="A0A2M4D3X2"/>
<evidence type="ECO:0000313" key="1">
    <source>
        <dbReference type="EMBL" id="MBW72255.1"/>
    </source>
</evidence>
<sequence length="91" mass="10429">MLHRMSQNTDFRLVLIGFAFSSWTTAFAIRRRANSTHASVYCSIARLPFAVRLRTVLPFRAGCMYMRPTSPYGSSSSRRMVTFMCFGTEDM</sequence>
<dbReference type="EMBL" id="GGFL01008077">
    <property type="protein sequence ID" value="MBW72255.1"/>
    <property type="molecule type" value="Transcribed_RNA"/>
</dbReference>
<name>A0A2M4D3X2_ANODA</name>
<accession>A0A2M4D3X2</accession>
<organism evidence="1">
    <name type="scientific">Anopheles darlingi</name>
    <name type="common">Mosquito</name>
    <dbReference type="NCBI Taxonomy" id="43151"/>
    <lineage>
        <taxon>Eukaryota</taxon>
        <taxon>Metazoa</taxon>
        <taxon>Ecdysozoa</taxon>
        <taxon>Arthropoda</taxon>
        <taxon>Hexapoda</taxon>
        <taxon>Insecta</taxon>
        <taxon>Pterygota</taxon>
        <taxon>Neoptera</taxon>
        <taxon>Endopterygota</taxon>
        <taxon>Diptera</taxon>
        <taxon>Nematocera</taxon>
        <taxon>Culicoidea</taxon>
        <taxon>Culicidae</taxon>
        <taxon>Anophelinae</taxon>
        <taxon>Anopheles</taxon>
    </lineage>
</organism>
<proteinExistence type="predicted"/>
<reference evidence="1" key="1">
    <citation type="submission" date="2018-01" db="EMBL/GenBank/DDBJ databases">
        <title>An insight into the sialome of Amazonian anophelines.</title>
        <authorList>
            <person name="Ribeiro J.M."/>
            <person name="Scarpassa V."/>
            <person name="Calvo E."/>
        </authorList>
    </citation>
    <scope>NUCLEOTIDE SEQUENCE</scope>
</reference>
<protein>
    <submittedName>
        <fullName evidence="1">Putative secreted protein</fullName>
    </submittedName>
</protein>